<evidence type="ECO:0000313" key="4">
    <source>
        <dbReference type="WBParaSite" id="OFLC_0000840301-mRNA-1"/>
    </source>
</evidence>
<evidence type="ECO:0000313" key="2">
    <source>
        <dbReference type="EMBL" id="VDO55525.1"/>
    </source>
</evidence>
<dbReference type="Proteomes" id="UP000267606">
    <property type="component" value="Unassembled WGS sequence"/>
</dbReference>
<keyword evidence="3" id="KW-1185">Reference proteome</keyword>
<gene>
    <name evidence="2" type="ORF">OFLC_LOCUS8406</name>
</gene>
<reference evidence="2 3" key="2">
    <citation type="submission" date="2018-11" db="EMBL/GenBank/DDBJ databases">
        <authorList>
            <consortium name="Pathogen Informatics"/>
        </authorList>
    </citation>
    <scope>NUCLEOTIDE SEQUENCE [LARGE SCALE GENOMIC DNA]</scope>
</reference>
<dbReference type="WBParaSite" id="OFLC_0000840301-mRNA-1">
    <property type="protein sequence ID" value="OFLC_0000840301-mRNA-1"/>
    <property type="gene ID" value="OFLC_0000840301"/>
</dbReference>
<evidence type="ECO:0000256" key="1">
    <source>
        <dbReference type="SAM" id="Coils"/>
    </source>
</evidence>
<protein>
    <submittedName>
        <fullName evidence="4">Tubulin-specific chaperone A</fullName>
    </submittedName>
</protein>
<proteinExistence type="predicted"/>
<dbReference type="EMBL" id="UZAJ01009470">
    <property type="protein sequence ID" value="VDO55525.1"/>
    <property type="molecule type" value="Genomic_DNA"/>
</dbReference>
<dbReference type="AlphaFoldDB" id="A0A183HLP2"/>
<reference evidence="4" key="1">
    <citation type="submission" date="2016-06" db="UniProtKB">
        <authorList>
            <consortium name="WormBaseParasite"/>
        </authorList>
    </citation>
    <scope>IDENTIFICATION</scope>
</reference>
<dbReference type="STRING" id="387005.A0A183HLP2"/>
<organism evidence="4">
    <name type="scientific">Onchocerca flexuosa</name>
    <dbReference type="NCBI Taxonomy" id="387005"/>
    <lineage>
        <taxon>Eukaryota</taxon>
        <taxon>Metazoa</taxon>
        <taxon>Ecdysozoa</taxon>
        <taxon>Nematoda</taxon>
        <taxon>Chromadorea</taxon>
        <taxon>Rhabditida</taxon>
        <taxon>Spirurina</taxon>
        <taxon>Spiruromorpha</taxon>
        <taxon>Filarioidea</taxon>
        <taxon>Onchocercidae</taxon>
        <taxon>Onchocerca</taxon>
    </lineage>
</organism>
<keyword evidence="1" id="KW-0175">Coiled coil</keyword>
<evidence type="ECO:0000313" key="3">
    <source>
        <dbReference type="Proteomes" id="UP000267606"/>
    </source>
</evidence>
<accession>A0A183HLP2</accession>
<feature type="coiled-coil region" evidence="1">
    <location>
        <begin position="34"/>
        <end position="82"/>
    </location>
</feature>
<sequence>MAPIRQQYIELSGKHGQCSRRLQAMKDSMKHSAAQILRNEITDIESEIPQYRDTVENGCIERKKLEEKIDVLNERKKNEKMFQV</sequence>
<name>A0A183HLP2_9BILA</name>